<proteinExistence type="inferred from homology"/>
<dbReference type="EMBL" id="CAUWAG010000018">
    <property type="protein sequence ID" value="CAJ2510609.1"/>
    <property type="molecule type" value="Genomic_DNA"/>
</dbReference>
<keyword evidence="7" id="KW-1185">Reference proteome</keyword>
<keyword evidence="2" id="KW-0285">Flavoprotein</keyword>
<gene>
    <name evidence="6" type="ORF">KHLLAP_LOCUS11077</name>
</gene>
<comment type="caution">
    <text evidence="6">The sequence shown here is derived from an EMBL/GenBank/DDBJ whole genome shotgun (WGS) entry which is preliminary data.</text>
</comment>
<sequence length="459" mass="49689">MEIATFVEQLKTASLSSKTTIWADPSKADFQDSLARRTDVGKKQPGAIIMPASEDDAAKIVKLAVESSVPFVAKAGGHSAWSTIGSSGFVLDFSLMRAVEVDTGRQTATASAGTLIGDIVDAVAEQGYCRGLHTVDHRGGITVLAPLIGFGSDNIVSARMITAKGDLITVSKDENAELLYAIKAAGQFFGVVTSLTVKIHPLSILGSPEGSVWSASLLFDVSKAADVARAAIEVKKTTTRSYCLTGVMPAPPTLDPIILVLVIHLGSKADGEEAFKPILDLGPLAVPASSEVPFGKVNEGFQAFESKGGFKRWLAVGMTSLDQFQPEDMTRLVDQRGTITEKYPSAKPTGSVIEFTSDGPWNQVTAENETAWSTRDVATWCHLLCWASEEEAVDYAHEIAEESMRHIRRNQPKYQFSIYGNFSRIAPLEQRYKGAERLEKVRGLKLKWDPNGVFTNEFL</sequence>
<evidence type="ECO:0000313" key="7">
    <source>
        <dbReference type="Proteomes" id="UP001295740"/>
    </source>
</evidence>
<keyword evidence="3" id="KW-0274">FAD</keyword>
<dbReference type="Proteomes" id="UP001295740">
    <property type="component" value="Unassembled WGS sequence"/>
</dbReference>
<evidence type="ECO:0000259" key="5">
    <source>
        <dbReference type="PROSITE" id="PS51387"/>
    </source>
</evidence>
<keyword evidence="4" id="KW-0560">Oxidoreductase</keyword>
<evidence type="ECO:0000256" key="3">
    <source>
        <dbReference type="ARBA" id="ARBA00022827"/>
    </source>
</evidence>
<dbReference type="PROSITE" id="PS51387">
    <property type="entry name" value="FAD_PCMH"/>
    <property type="match status" value="1"/>
</dbReference>
<dbReference type="GO" id="GO:0016491">
    <property type="term" value="F:oxidoreductase activity"/>
    <property type="evidence" value="ECO:0007669"/>
    <property type="project" value="UniProtKB-KW"/>
</dbReference>
<dbReference type="InterPro" id="IPR006094">
    <property type="entry name" value="Oxid_FAD_bind_N"/>
</dbReference>
<accession>A0AAI8YMS5</accession>
<evidence type="ECO:0000313" key="6">
    <source>
        <dbReference type="EMBL" id="CAJ2510609.1"/>
    </source>
</evidence>
<dbReference type="GO" id="GO:0071949">
    <property type="term" value="F:FAD binding"/>
    <property type="evidence" value="ECO:0007669"/>
    <property type="project" value="InterPro"/>
</dbReference>
<evidence type="ECO:0000256" key="1">
    <source>
        <dbReference type="ARBA" id="ARBA00005466"/>
    </source>
</evidence>
<dbReference type="AlphaFoldDB" id="A0AAI8YMS5"/>
<dbReference type="InterPro" id="IPR016166">
    <property type="entry name" value="FAD-bd_PCMH"/>
</dbReference>
<dbReference type="Gene3D" id="3.40.462.20">
    <property type="match status" value="1"/>
</dbReference>
<evidence type="ECO:0000256" key="2">
    <source>
        <dbReference type="ARBA" id="ARBA00022630"/>
    </source>
</evidence>
<protein>
    <submittedName>
        <fullName evidence="6">Uu.00g062340.m01.CDS01</fullName>
    </submittedName>
</protein>
<dbReference type="PANTHER" id="PTHR42973:SF7">
    <property type="entry name" value="FAD-BINDING PCMH-TYPE DOMAIN-CONTAINING PROTEIN"/>
    <property type="match status" value="1"/>
</dbReference>
<dbReference type="PANTHER" id="PTHR42973">
    <property type="entry name" value="BINDING OXIDOREDUCTASE, PUTATIVE (AFU_ORTHOLOGUE AFUA_1G17690)-RELATED"/>
    <property type="match status" value="1"/>
</dbReference>
<feature type="domain" description="FAD-binding PCMH-type" evidence="5">
    <location>
        <begin position="41"/>
        <end position="202"/>
    </location>
</feature>
<organism evidence="6 7">
    <name type="scientific">Anthostomella pinea</name>
    <dbReference type="NCBI Taxonomy" id="933095"/>
    <lineage>
        <taxon>Eukaryota</taxon>
        <taxon>Fungi</taxon>
        <taxon>Dikarya</taxon>
        <taxon>Ascomycota</taxon>
        <taxon>Pezizomycotina</taxon>
        <taxon>Sordariomycetes</taxon>
        <taxon>Xylariomycetidae</taxon>
        <taxon>Xylariales</taxon>
        <taxon>Xylariaceae</taxon>
        <taxon>Anthostomella</taxon>
    </lineage>
</organism>
<comment type="similarity">
    <text evidence="1">Belongs to the oxygen-dependent FAD-linked oxidoreductase family.</text>
</comment>
<evidence type="ECO:0000256" key="4">
    <source>
        <dbReference type="ARBA" id="ARBA00023002"/>
    </source>
</evidence>
<name>A0AAI8YMS5_9PEZI</name>
<dbReference type="Gene3D" id="3.30.465.10">
    <property type="match status" value="1"/>
</dbReference>
<dbReference type="InterPro" id="IPR016169">
    <property type="entry name" value="FAD-bd_PCMH_sub2"/>
</dbReference>
<reference evidence="6" key="1">
    <citation type="submission" date="2023-10" db="EMBL/GenBank/DDBJ databases">
        <authorList>
            <person name="Hackl T."/>
        </authorList>
    </citation>
    <scope>NUCLEOTIDE SEQUENCE</scope>
</reference>
<dbReference type="Pfam" id="PF01565">
    <property type="entry name" value="FAD_binding_4"/>
    <property type="match status" value="1"/>
</dbReference>
<dbReference type="InterPro" id="IPR050416">
    <property type="entry name" value="FAD-linked_Oxidoreductase"/>
</dbReference>
<dbReference type="SUPFAM" id="SSF56176">
    <property type="entry name" value="FAD-binding/transporter-associated domain-like"/>
    <property type="match status" value="1"/>
</dbReference>
<dbReference type="InterPro" id="IPR036318">
    <property type="entry name" value="FAD-bd_PCMH-like_sf"/>
</dbReference>